<dbReference type="GO" id="GO:0015074">
    <property type="term" value="P:DNA integration"/>
    <property type="evidence" value="ECO:0007669"/>
    <property type="project" value="InterPro"/>
</dbReference>
<dbReference type="EMBL" id="UZAU01000660">
    <property type="status" value="NOT_ANNOTATED_CDS"/>
    <property type="molecule type" value="Genomic_DNA"/>
</dbReference>
<dbReference type="PANTHER" id="PTHR42648:SF21">
    <property type="entry name" value="CYSTEINE-RICH RLK (RECEPTOR-LIKE PROTEIN KINASE) 8"/>
    <property type="match status" value="1"/>
</dbReference>
<evidence type="ECO:0000256" key="2">
    <source>
        <dbReference type="ARBA" id="ARBA00022801"/>
    </source>
</evidence>
<dbReference type="PROSITE" id="PS50994">
    <property type="entry name" value="INTEGRASE"/>
    <property type="match status" value="1"/>
</dbReference>
<keyword evidence="3" id="KW-0472">Membrane</keyword>
<organism evidence="5 6">
    <name type="scientific">Cannabis sativa</name>
    <name type="common">Hemp</name>
    <name type="synonym">Marijuana</name>
    <dbReference type="NCBI Taxonomy" id="3483"/>
    <lineage>
        <taxon>Eukaryota</taxon>
        <taxon>Viridiplantae</taxon>
        <taxon>Streptophyta</taxon>
        <taxon>Embryophyta</taxon>
        <taxon>Tracheophyta</taxon>
        <taxon>Spermatophyta</taxon>
        <taxon>Magnoliopsida</taxon>
        <taxon>eudicotyledons</taxon>
        <taxon>Gunneridae</taxon>
        <taxon>Pentapetalae</taxon>
        <taxon>rosids</taxon>
        <taxon>fabids</taxon>
        <taxon>Rosales</taxon>
        <taxon>Cannabaceae</taxon>
        <taxon>Cannabis</taxon>
    </lineage>
</organism>
<dbReference type="Gramene" id="evm.model.07.1289">
    <property type="protein sequence ID" value="cds.evm.model.07.1289"/>
    <property type="gene ID" value="evm.TU.07.1289"/>
</dbReference>
<dbReference type="Gene3D" id="3.30.420.10">
    <property type="entry name" value="Ribonuclease H-like superfamily/Ribonuclease H"/>
    <property type="match status" value="1"/>
</dbReference>
<feature type="domain" description="Integrase catalytic" evidence="4">
    <location>
        <begin position="269"/>
        <end position="364"/>
    </location>
</feature>
<evidence type="ECO:0000313" key="5">
    <source>
        <dbReference type="EnsemblPlants" id="cds.evm.model.07.1289"/>
    </source>
</evidence>
<sequence length="1005" mass="112873">MEEDESISEVHAKLCDISNESYVLGKVYSNKKLVRKVLGVLPKRFMSKVTSIEESRDIKALNLDELIVTEGSDGDDASSNSESIIDEKNKAYEENGATWPRGEIYKLTAEFVRTKQSLSHLPSGTAALNQILQSHKPNGDRTSIGYKLLYKQGHDLTIDEKSTSSSSDKIKFVSAATNFKNEELDMHLVEPNMNSDRRASVNERSNIKQKERFAPTCHFCNKRGHIRPRCYKLRKDLKKIVTIKAAHGVPEFRLGKTEKDVTISKVHRVRSDHGKEFENDLLAHFCDEIGICHEFYAPNTPQQNGIVEQKNRTLQEMARVMLCAKVVSTHFWAEAVNTACCICNCVHLRPGTTQTLYELWKGKTPNLSHFHIFGYGCYILNDRDHLGKFDVQSDEGSFLKYSVNSRAYRTLSLDPHISMMALVPNVQDTTETPRPLSFGNVLVPFENTASTSTNVLATEVTSDAQVTSKDLDNTSHAWLYKNGPPTWIQKAYPPTIVIGDSNATMVTQRKVSNVIAFSYYVSLVEPQNITEALLDEFWNNVMQDEMEQFKRNKVNKAKLVAQGYNQVEGVNFEETFAPVARLKSIRLMLAMTCFLKFKLHQMDVKSVFLNSFLQEEVYVKYSKGFEDPKCLDHVYKLKKAFRPDICFSVRLCVQSQANPKQSHLFAVKRIFKYLFGSFEFGLWYLRDTNMSIVSFSDSDWAGSLDDRAQLVDLFTNVLDAHTFADLRNSIGLKRLPSMDAMGRATLVPLCAFPWVKLSISVKFLVYVFFQYFQVEDFPSHMSNTQLLCGIIHLLCVFFCLLSGFQSFLLWEKKACQKVKTSSLSGDTSSSLMKVVSPSSSSARSESSLCTPNTDTATTKGVKHTLPYPSLINRAVKRGSLIIYEQDKILHVPTLGKSFSHVHDPSETAGNDSFVLKSTLQPSSVGDDRDPSSGAIVQEKTVSTDIQGENIVTDVQGEQDVAHGQTESTAADIQGEKVSVRDQNDSTTAGAYGGAIQCCSVFYSRW</sequence>
<evidence type="ECO:0000313" key="6">
    <source>
        <dbReference type="Proteomes" id="UP000596661"/>
    </source>
</evidence>
<dbReference type="PANTHER" id="PTHR42648">
    <property type="entry name" value="TRANSPOSASE, PUTATIVE-RELATED"/>
    <property type="match status" value="1"/>
</dbReference>
<dbReference type="Proteomes" id="UP000596661">
    <property type="component" value="Chromosome 7"/>
</dbReference>
<feature type="transmembrane region" description="Helical" evidence="3">
    <location>
        <begin position="754"/>
        <end position="774"/>
    </location>
</feature>
<proteinExistence type="predicted"/>
<dbReference type="GO" id="GO:0003676">
    <property type="term" value="F:nucleic acid binding"/>
    <property type="evidence" value="ECO:0007669"/>
    <property type="project" value="InterPro"/>
</dbReference>
<dbReference type="SUPFAM" id="SSF53098">
    <property type="entry name" value="Ribonuclease H-like"/>
    <property type="match status" value="1"/>
</dbReference>
<dbReference type="EnsemblPlants" id="evm.model.07.1289">
    <property type="protein sequence ID" value="cds.evm.model.07.1289"/>
    <property type="gene ID" value="evm.TU.07.1289"/>
</dbReference>
<accession>A0A803Q223</accession>
<keyword evidence="6" id="KW-1185">Reference proteome</keyword>
<protein>
    <recommendedName>
        <fullName evidence="4">Integrase catalytic domain-containing protein</fullName>
    </recommendedName>
</protein>
<dbReference type="InterPro" id="IPR039537">
    <property type="entry name" value="Retrotran_Ty1/copia-like"/>
</dbReference>
<dbReference type="AlphaFoldDB" id="A0A803Q223"/>
<dbReference type="Pfam" id="PF07727">
    <property type="entry name" value="RVT_2"/>
    <property type="match status" value="1"/>
</dbReference>
<feature type="transmembrane region" description="Helical" evidence="3">
    <location>
        <begin position="786"/>
        <end position="810"/>
    </location>
</feature>
<reference evidence="5" key="1">
    <citation type="submission" date="2018-11" db="EMBL/GenBank/DDBJ databases">
        <authorList>
            <person name="Grassa J C."/>
        </authorList>
    </citation>
    <scope>NUCLEOTIDE SEQUENCE [LARGE SCALE GENOMIC DNA]</scope>
</reference>
<evidence type="ECO:0000259" key="4">
    <source>
        <dbReference type="PROSITE" id="PS50994"/>
    </source>
</evidence>
<evidence type="ECO:0000256" key="1">
    <source>
        <dbReference type="ARBA" id="ARBA00022723"/>
    </source>
</evidence>
<dbReference type="InterPro" id="IPR013103">
    <property type="entry name" value="RVT_2"/>
</dbReference>
<dbReference type="InterPro" id="IPR012337">
    <property type="entry name" value="RNaseH-like_sf"/>
</dbReference>
<evidence type="ECO:0000256" key="3">
    <source>
        <dbReference type="SAM" id="Phobius"/>
    </source>
</evidence>
<dbReference type="GO" id="GO:0046872">
    <property type="term" value="F:metal ion binding"/>
    <property type="evidence" value="ECO:0007669"/>
    <property type="project" value="UniProtKB-KW"/>
</dbReference>
<keyword evidence="3" id="KW-1133">Transmembrane helix</keyword>
<reference evidence="5" key="2">
    <citation type="submission" date="2021-03" db="UniProtKB">
        <authorList>
            <consortium name="EnsemblPlants"/>
        </authorList>
    </citation>
    <scope>IDENTIFICATION</scope>
</reference>
<keyword evidence="1" id="KW-0479">Metal-binding</keyword>
<name>A0A803Q223_CANSA</name>
<keyword evidence="2" id="KW-0378">Hydrolase</keyword>
<dbReference type="InterPro" id="IPR036397">
    <property type="entry name" value="RNaseH_sf"/>
</dbReference>
<dbReference type="InterPro" id="IPR001584">
    <property type="entry name" value="Integrase_cat-core"/>
</dbReference>
<keyword evidence="3" id="KW-0812">Transmembrane</keyword>
<dbReference type="GO" id="GO:0016787">
    <property type="term" value="F:hydrolase activity"/>
    <property type="evidence" value="ECO:0007669"/>
    <property type="project" value="UniProtKB-KW"/>
</dbReference>